<reference evidence="2 3" key="1">
    <citation type="journal article" date="2012" name="Genet. Mol. Biol.">
        <title>Analysis of 16S rRNA and mxaF genes revealing insights into Methylobacterium niche-specific plant association.</title>
        <authorList>
            <person name="Dourado M.N."/>
            <person name="Andreote F.D."/>
            <person name="Dini-Andreote F."/>
            <person name="Conti R."/>
            <person name="Araujo J.M."/>
            <person name="Araujo W.L."/>
        </authorList>
    </citation>
    <scope>NUCLEOTIDE SEQUENCE [LARGE SCALE GENOMIC DNA]</scope>
    <source>
        <strain evidence="2 3">SR1.6/6</strain>
    </source>
</reference>
<dbReference type="Pfam" id="PF01425">
    <property type="entry name" value="Amidase"/>
    <property type="match status" value="1"/>
</dbReference>
<sequence length="398" mass="41416">MSITDTIGAFCAHGLVERQDRTDGPLAGLTFAVKDFFDLAGVPTGAGSPEWLATHPVPTRTAPAVERLFEAGARLVGKTHTDELAWSLNGENAHYGTPINVAAPGRIPGGSSSGSAAATAAGLVDFAIGSDTGGSVRLPASYCGLYGIRTTHGRITLEGAVPLAPSYDTLGWFTRDPELLRRVGHVLLAPVAERPRPRRLIVARDLFHRAGPDVEAALAPALERLAGLFAVVDEATVAGEDLDAWRNAFRLIQSAEAWACHGAWITATRPSLGPGVRERFAAAAVLDRGAVAAAERLRATIRERILGLVSDAVLVLPSAPGIAPLLNTPEPVLDVFRARALDLLCSAGHAGLPQISIPAAQISGCPIGLSIAAEPGHDEALLALASELGSLTTASQRQ</sequence>
<accession>A0A6B9FSR2</accession>
<name>A0A6B9FSR2_9HYPH</name>
<protein>
    <submittedName>
        <fullName evidence="2">Amidase</fullName>
        <ecNumber evidence="2">3.5.1.4</ecNumber>
    </submittedName>
</protein>
<evidence type="ECO:0000313" key="2">
    <source>
        <dbReference type="EMBL" id="QGY05630.1"/>
    </source>
</evidence>
<dbReference type="GO" id="GO:0004040">
    <property type="term" value="F:amidase activity"/>
    <property type="evidence" value="ECO:0007669"/>
    <property type="project" value="UniProtKB-EC"/>
</dbReference>
<dbReference type="PANTHER" id="PTHR46310">
    <property type="entry name" value="AMIDASE 1"/>
    <property type="match status" value="1"/>
</dbReference>
<dbReference type="PANTHER" id="PTHR46310:SF7">
    <property type="entry name" value="AMIDASE 1"/>
    <property type="match status" value="1"/>
</dbReference>
<dbReference type="KEGG" id="mmes:MMSR116_29825"/>
<dbReference type="OrthoDB" id="9777859at2"/>
<evidence type="ECO:0000259" key="1">
    <source>
        <dbReference type="Pfam" id="PF01425"/>
    </source>
</evidence>
<keyword evidence="2" id="KW-0378">Hydrolase</keyword>
<dbReference type="EC" id="3.5.1.4" evidence="2"/>
<dbReference type="InterPro" id="IPR020556">
    <property type="entry name" value="Amidase_CS"/>
</dbReference>
<gene>
    <name evidence="2" type="ORF">MMSR116_29825</name>
</gene>
<evidence type="ECO:0000313" key="3">
    <source>
        <dbReference type="Proteomes" id="UP000012488"/>
    </source>
</evidence>
<organism evidence="2 3">
    <name type="scientific">Methylobacterium mesophilicum SR1.6/6</name>
    <dbReference type="NCBI Taxonomy" id="908290"/>
    <lineage>
        <taxon>Bacteria</taxon>
        <taxon>Pseudomonadati</taxon>
        <taxon>Pseudomonadota</taxon>
        <taxon>Alphaproteobacteria</taxon>
        <taxon>Hyphomicrobiales</taxon>
        <taxon>Methylobacteriaceae</taxon>
        <taxon>Methylobacterium</taxon>
    </lineage>
</organism>
<reference evidence="2 3" key="2">
    <citation type="journal article" date="2013" name="Genome Announc.">
        <title>Draft Genome Sequence of Methylobacterium mesophilicum Strain SR1.6/6, Isolated from Citrus sinensis.</title>
        <authorList>
            <person name="Marinho Almeida D."/>
            <person name="Dini-Andreote F."/>
            <person name="Camargo Neves A.A."/>
            <person name="Juca Ramos R.T."/>
            <person name="Andreote F.D."/>
            <person name="Carneiro A.R."/>
            <person name="Oliveira de Souza Lima A."/>
            <person name="Caracciolo Gomes de Sa P.H."/>
            <person name="Ribeiro Barbosa M.S."/>
            <person name="Araujo W.L."/>
            <person name="Silva A."/>
        </authorList>
    </citation>
    <scope>NUCLEOTIDE SEQUENCE [LARGE SCALE GENOMIC DNA]</scope>
    <source>
        <strain evidence="2 3">SR1.6/6</strain>
    </source>
</reference>
<dbReference type="NCBIfam" id="NF006169">
    <property type="entry name" value="PRK08310.1"/>
    <property type="match status" value="1"/>
</dbReference>
<dbReference type="InterPro" id="IPR036928">
    <property type="entry name" value="AS_sf"/>
</dbReference>
<dbReference type="RefSeq" id="WP_010684493.1">
    <property type="nucleotide sequence ID" value="NZ_CP043538.1"/>
</dbReference>
<dbReference type="Proteomes" id="UP000012488">
    <property type="component" value="Chromosome"/>
</dbReference>
<dbReference type="EMBL" id="CP043538">
    <property type="protein sequence ID" value="QGY05630.1"/>
    <property type="molecule type" value="Genomic_DNA"/>
</dbReference>
<dbReference type="AlphaFoldDB" id="A0A6B9FSR2"/>
<dbReference type="PROSITE" id="PS00571">
    <property type="entry name" value="AMIDASES"/>
    <property type="match status" value="1"/>
</dbReference>
<dbReference type="InterPro" id="IPR023631">
    <property type="entry name" value="Amidase_dom"/>
</dbReference>
<dbReference type="SUPFAM" id="SSF75304">
    <property type="entry name" value="Amidase signature (AS) enzymes"/>
    <property type="match status" value="1"/>
</dbReference>
<proteinExistence type="predicted"/>
<dbReference type="Gene3D" id="3.90.1300.10">
    <property type="entry name" value="Amidase signature (AS) domain"/>
    <property type="match status" value="1"/>
</dbReference>
<feature type="domain" description="Amidase" evidence="1">
    <location>
        <begin position="20"/>
        <end position="382"/>
    </location>
</feature>